<dbReference type="SMART" id="SM00454">
    <property type="entry name" value="SAM"/>
    <property type="match status" value="1"/>
</dbReference>
<evidence type="ECO:0000313" key="4">
    <source>
        <dbReference type="RefSeq" id="XP_049311190.1"/>
    </source>
</evidence>
<sequence length="188" mass="19436">MLSNNNKNANEISSISSNTNEAPAPEKMQTDQIPSAPITGYSNNAAANNKHENATLVAAEAQHAANVAAAANAAAVATAAATTNATAANNASAAAAQASAAAPAERPAMADWSVAEVCEFIRHLPGCTDYVDDFEQQEIDGQALMLLKENHLVNAMGMKLGPALKIVAKVESMKEQAPAPNAEKELQQ</sequence>
<proteinExistence type="predicted"/>
<dbReference type="PANTHER" id="PTHR12247">
    <property type="entry name" value="POLYCOMB GROUP PROTEIN"/>
    <property type="match status" value="1"/>
</dbReference>
<reference evidence="4" key="1">
    <citation type="submission" date="2025-08" db="UniProtKB">
        <authorList>
            <consortium name="RefSeq"/>
        </authorList>
    </citation>
    <scope>IDENTIFICATION</scope>
    <source>
        <tissue evidence="4">Adult</tissue>
    </source>
</reference>
<evidence type="ECO:0000259" key="2">
    <source>
        <dbReference type="PROSITE" id="PS50105"/>
    </source>
</evidence>
<dbReference type="InterPro" id="IPR013761">
    <property type="entry name" value="SAM/pointed_sf"/>
</dbReference>
<evidence type="ECO:0000256" key="1">
    <source>
        <dbReference type="SAM" id="MobiDB-lite"/>
    </source>
</evidence>
<dbReference type="Proteomes" id="UP001652620">
    <property type="component" value="Chromosome 4"/>
</dbReference>
<dbReference type="PROSITE" id="PS50105">
    <property type="entry name" value="SAM_DOMAIN"/>
    <property type="match status" value="1"/>
</dbReference>
<dbReference type="Gene3D" id="1.10.150.50">
    <property type="entry name" value="Transcription Factor, Ets-1"/>
    <property type="match status" value="1"/>
</dbReference>
<accession>A0ABM3JPP5</accession>
<feature type="compositionally biased region" description="Low complexity" evidence="1">
    <location>
        <begin position="1"/>
        <end position="22"/>
    </location>
</feature>
<evidence type="ECO:0000313" key="3">
    <source>
        <dbReference type="Proteomes" id="UP001652620"/>
    </source>
</evidence>
<dbReference type="RefSeq" id="XP_049311190.1">
    <property type="nucleotide sequence ID" value="XM_049455233.1"/>
</dbReference>
<dbReference type="Pfam" id="PF00536">
    <property type="entry name" value="SAM_1"/>
    <property type="match status" value="1"/>
</dbReference>
<organism evidence="3 4">
    <name type="scientific">Bactrocera dorsalis</name>
    <name type="common">Oriental fruit fly</name>
    <name type="synonym">Dacus dorsalis</name>
    <dbReference type="NCBI Taxonomy" id="27457"/>
    <lineage>
        <taxon>Eukaryota</taxon>
        <taxon>Metazoa</taxon>
        <taxon>Ecdysozoa</taxon>
        <taxon>Arthropoda</taxon>
        <taxon>Hexapoda</taxon>
        <taxon>Insecta</taxon>
        <taxon>Pterygota</taxon>
        <taxon>Neoptera</taxon>
        <taxon>Endopterygota</taxon>
        <taxon>Diptera</taxon>
        <taxon>Brachycera</taxon>
        <taxon>Muscomorpha</taxon>
        <taxon>Tephritoidea</taxon>
        <taxon>Tephritidae</taxon>
        <taxon>Bactrocera</taxon>
        <taxon>Bactrocera</taxon>
    </lineage>
</organism>
<dbReference type="InterPro" id="IPR050548">
    <property type="entry name" value="PcG_chromatin_remod_factors"/>
</dbReference>
<feature type="domain" description="SAM" evidence="2">
    <location>
        <begin position="112"/>
        <end position="176"/>
    </location>
</feature>
<dbReference type="InterPro" id="IPR001660">
    <property type="entry name" value="SAM"/>
</dbReference>
<gene>
    <name evidence="4" type="primary">LOC125778316</name>
</gene>
<feature type="region of interest" description="Disordered" evidence="1">
    <location>
        <begin position="1"/>
        <end position="45"/>
    </location>
</feature>
<dbReference type="SUPFAM" id="SSF47769">
    <property type="entry name" value="SAM/Pointed domain"/>
    <property type="match status" value="1"/>
</dbReference>
<keyword evidence="3" id="KW-1185">Reference proteome</keyword>
<protein>
    <submittedName>
        <fullName evidence="4">Polyhomeotic-proximal chromatin protein-like</fullName>
    </submittedName>
</protein>
<dbReference type="GeneID" id="125778316"/>
<name>A0ABM3JPP5_BACDO</name>
<dbReference type="CDD" id="cd09577">
    <property type="entry name" value="SAM_Ph1_2_3"/>
    <property type="match status" value="1"/>
</dbReference>
<dbReference type="PANTHER" id="PTHR12247:SF138">
    <property type="entry name" value="POLYHOMEOTIC DISTAL, ISOFORM A-RELATED"/>
    <property type="match status" value="1"/>
</dbReference>